<feature type="transmembrane region" description="Helical" evidence="7">
    <location>
        <begin position="221"/>
        <end position="244"/>
    </location>
</feature>
<feature type="transmembrane region" description="Helical" evidence="7">
    <location>
        <begin position="328"/>
        <end position="348"/>
    </location>
</feature>
<feature type="transmembrane region" description="Helical" evidence="7">
    <location>
        <begin position="383"/>
        <end position="408"/>
    </location>
</feature>
<feature type="transmembrane region" description="Helical" evidence="7">
    <location>
        <begin position="185"/>
        <end position="209"/>
    </location>
</feature>
<dbReference type="GO" id="GO:0005886">
    <property type="term" value="C:plasma membrane"/>
    <property type="evidence" value="ECO:0007669"/>
    <property type="project" value="UniProtKB-SubCell"/>
</dbReference>
<evidence type="ECO:0000256" key="7">
    <source>
        <dbReference type="SAM" id="Phobius"/>
    </source>
</evidence>
<evidence type="ECO:0000256" key="2">
    <source>
        <dbReference type="ARBA" id="ARBA00022448"/>
    </source>
</evidence>
<keyword evidence="5 7" id="KW-1133">Transmembrane helix</keyword>
<dbReference type="Gene3D" id="1.10.3860.10">
    <property type="entry name" value="Sodium:dicarboxylate symporter"/>
    <property type="match status" value="1"/>
</dbReference>
<accession>S5ZWP9</accession>
<dbReference type="HOGENOM" id="CLU_056006_0_0_12"/>
<dbReference type="SUPFAM" id="SSF118215">
    <property type="entry name" value="Proton glutamate symport protein"/>
    <property type="match status" value="1"/>
</dbReference>
<dbReference type="Pfam" id="PF00375">
    <property type="entry name" value="SDF"/>
    <property type="match status" value="1"/>
</dbReference>
<dbReference type="InterPro" id="IPR036458">
    <property type="entry name" value="Na:dicarbo_symporter_sf"/>
</dbReference>
<feature type="transmembrane region" description="Helical" evidence="7">
    <location>
        <begin position="354"/>
        <end position="371"/>
    </location>
</feature>
<sequence>MTEPFSFCTMRFMKIWIKYLIGILLGGCFAFFAPADGEFFNSAIKFLTDLSVQFGRYSLYPVLFFGFTVSIFKLRESRSLLKLAITVSLFIVLSSFFMSFFGLISVLIGNPSRIPIFVEETAKIERLGIIDSFLTLFPSSAFEAFINGLYILPVCIFAGFAGAGCAVDKNISKPALTLFDSLSRIAYAVTAFFVDMLSIGLIAISANWIIQFKGMLATKFFAGFIMLLFIDFVIIALVIYPVLLKIICRDVNPYKILYASIAPVCAAFFSGDTNLTLPVLLRHSNESLGVRRRISSVSLPVFSIFGRAGSAMVVTISFIVILKSYSSLGLVTGDMFWLVCMSALFSFFLGRFPIGGTYISLVAICSLYKGFESGFLILQPAAFFIGSIAAAIDSLTAITGTYIVGHIFEMTNPRDLRFFI</sequence>
<feature type="transmembrane region" description="Helical" evidence="7">
    <location>
        <begin position="54"/>
        <end position="72"/>
    </location>
</feature>
<feature type="transmembrane region" description="Helical" evidence="7">
    <location>
        <begin position="84"/>
        <end position="108"/>
    </location>
</feature>
<dbReference type="KEGG" id="tped:TPE_2356"/>
<keyword evidence="9" id="KW-1185">Reference proteome</keyword>
<evidence type="ECO:0000256" key="4">
    <source>
        <dbReference type="ARBA" id="ARBA00022692"/>
    </source>
</evidence>
<keyword evidence="6 7" id="KW-0472">Membrane</keyword>
<dbReference type="PANTHER" id="PTHR42865">
    <property type="entry name" value="PROTON/GLUTAMATE-ASPARTATE SYMPORTER"/>
    <property type="match status" value="1"/>
</dbReference>
<dbReference type="STRING" id="1291379.TPE_2356"/>
<feature type="transmembrane region" description="Helical" evidence="7">
    <location>
        <begin position="144"/>
        <end position="164"/>
    </location>
</feature>
<dbReference type="PANTHER" id="PTHR42865:SF7">
    <property type="entry name" value="PROTON_GLUTAMATE-ASPARTATE SYMPORTER"/>
    <property type="match status" value="1"/>
</dbReference>
<gene>
    <name evidence="8" type="ORF">TPE_2356</name>
</gene>
<keyword evidence="4 7" id="KW-0812">Transmembrane</keyword>
<name>S5ZWP9_9SPIR</name>
<comment type="subcellular location">
    <subcellularLocation>
        <location evidence="1">Cell membrane</location>
        <topology evidence="1">Multi-pass membrane protein</topology>
    </subcellularLocation>
</comment>
<feature type="transmembrane region" description="Helical" evidence="7">
    <location>
        <begin position="256"/>
        <end position="281"/>
    </location>
</feature>
<reference evidence="8 9" key="1">
    <citation type="journal article" date="2013" name="PLoS ONE">
        <title>Genome-Wide Relatedness of Treponema pedis, from Gingiva and Necrotic Skin Lesions of Pigs, with the Human Oral Pathogen Treponema denticola.</title>
        <authorList>
            <person name="Svartstrom O."/>
            <person name="Mushtaq M."/>
            <person name="Pringle M."/>
            <person name="Segerman B."/>
        </authorList>
    </citation>
    <scope>NUCLEOTIDE SEQUENCE [LARGE SCALE GENOMIC DNA]</scope>
    <source>
        <strain evidence="8">T A4</strain>
    </source>
</reference>
<organism evidence="8 9">
    <name type="scientific">Treponema pedis str. T A4</name>
    <dbReference type="NCBI Taxonomy" id="1291379"/>
    <lineage>
        <taxon>Bacteria</taxon>
        <taxon>Pseudomonadati</taxon>
        <taxon>Spirochaetota</taxon>
        <taxon>Spirochaetia</taxon>
        <taxon>Spirochaetales</taxon>
        <taxon>Treponemataceae</taxon>
        <taxon>Treponema</taxon>
    </lineage>
</organism>
<dbReference type="Proteomes" id="UP000015620">
    <property type="component" value="Chromosome"/>
</dbReference>
<evidence type="ECO:0000313" key="8">
    <source>
        <dbReference type="EMBL" id="AGT44830.1"/>
    </source>
</evidence>
<evidence type="ECO:0000256" key="1">
    <source>
        <dbReference type="ARBA" id="ARBA00004651"/>
    </source>
</evidence>
<feature type="transmembrane region" description="Helical" evidence="7">
    <location>
        <begin position="301"/>
        <end position="321"/>
    </location>
</feature>
<dbReference type="PATRIC" id="fig|1291379.3.peg.2328"/>
<dbReference type="InterPro" id="IPR001991">
    <property type="entry name" value="Na-dicarboxylate_symporter"/>
</dbReference>
<evidence type="ECO:0000256" key="5">
    <source>
        <dbReference type="ARBA" id="ARBA00022989"/>
    </source>
</evidence>
<evidence type="ECO:0000313" key="9">
    <source>
        <dbReference type="Proteomes" id="UP000015620"/>
    </source>
</evidence>
<dbReference type="GO" id="GO:0015293">
    <property type="term" value="F:symporter activity"/>
    <property type="evidence" value="ECO:0007669"/>
    <property type="project" value="UniProtKB-KW"/>
</dbReference>
<evidence type="ECO:0000256" key="3">
    <source>
        <dbReference type="ARBA" id="ARBA00022475"/>
    </source>
</evidence>
<evidence type="ECO:0000256" key="6">
    <source>
        <dbReference type="ARBA" id="ARBA00023136"/>
    </source>
</evidence>
<dbReference type="EMBL" id="CP004120">
    <property type="protein sequence ID" value="AGT44830.1"/>
    <property type="molecule type" value="Genomic_DNA"/>
</dbReference>
<protein>
    <submittedName>
        <fullName evidence="8">Transporter</fullName>
    </submittedName>
</protein>
<keyword evidence="3" id="KW-1003">Cell membrane</keyword>
<keyword evidence="2" id="KW-0813">Transport</keyword>
<dbReference type="AlphaFoldDB" id="S5ZWP9"/>
<proteinExistence type="predicted"/>
<feature type="transmembrane region" description="Helical" evidence="7">
    <location>
        <begin position="16"/>
        <end position="34"/>
    </location>
</feature>